<keyword evidence="2" id="KW-1185">Reference proteome</keyword>
<comment type="caution">
    <text evidence="1">The sequence shown here is derived from an EMBL/GenBank/DDBJ whole genome shotgun (WGS) entry which is preliminary data.</text>
</comment>
<evidence type="ECO:0000313" key="1">
    <source>
        <dbReference type="EMBL" id="EBA05901.1"/>
    </source>
</evidence>
<sequence>MQHQPDAQAGWQDAQELQGLPAPLDCETRAMLRLFLSPILEHSGSWTEIAERLAYKGYSLTFREGHLVVLNDHGEGLCTGTDLGIPMAHIAARIGRPCVKAHRGGHSGELRRAMN</sequence>
<dbReference type="RefSeq" id="WP_005863574.1">
    <property type="nucleotide sequence ID" value="NZ_AAYA01000021.1"/>
</dbReference>
<accession>A3KAB0</accession>
<protein>
    <submittedName>
        <fullName evidence="1">Uncharacterized protein</fullName>
    </submittedName>
</protein>
<evidence type="ECO:0000313" key="2">
    <source>
        <dbReference type="Proteomes" id="UP000005713"/>
    </source>
</evidence>
<reference evidence="1 2" key="1">
    <citation type="submission" date="2006-06" db="EMBL/GenBank/DDBJ databases">
        <authorList>
            <person name="Moran M.A."/>
            <person name="Ferriera S."/>
            <person name="Johnson J."/>
            <person name="Kravitz S."/>
            <person name="Beeson K."/>
            <person name="Sutton G."/>
            <person name="Rogers Y.-H."/>
            <person name="Friedman R."/>
            <person name="Frazier M."/>
            <person name="Venter J.C."/>
        </authorList>
    </citation>
    <scope>NUCLEOTIDE SEQUENCE [LARGE SCALE GENOMIC DNA]</scope>
    <source>
        <strain evidence="1 2">E-37</strain>
    </source>
</reference>
<dbReference type="eggNOG" id="ENOG5032YP9">
    <property type="taxonomic scope" value="Bacteria"/>
</dbReference>
<name>A3KAB0_SAGS3</name>
<dbReference type="AlphaFoldDB" id="A3KAB0"/>
<gene>
    <name evidence="1" type="ORF">SSE37_15793</name>
</gene>
<dbReference type="Proteomes" id="UP000005713">
    <property type="component" value="Unassembled WGS sequence"/>
</dbReference>
<proteinExistence type="predicted"/>
<organism evidence="1 2">
    <name type="scientific">Sagittula stellata (strain ATCC 700073 / DSM 11524 / E-37)</name>
    <dbReference type="NCBI Taxonomy" id="388399"/>
    <lineage>
        <taxon>Bacteria</taxon>
        <taxon>Pseudomonadati</taxon>
        <taxon>Pseudomonadota</taxon>
        <taxon>Alphaproteobacteria</taxon>
        <taxon>Rhodobacterales</taxon>
        <taxon>Roseobacteraceae</taxon>
        <taxon>Sagittula</taxon>
    </lineage>
</organism>
<dbReference type="EMBL" id="AAYA01000021">
    <property type="protein sequence ID" value="EBA05901.1"/>
    <property type="molecule type" value="Genomic_DNA"/>
</dbReference>